<dbReference type="KEGG" id="aten:116302403"/>
<evidence type="ECO:0000259" key="2">
    <source>
        <dbReference type="PROSITE" id="PS51471"/>
    </source>
</evidence>
<dbReference type="PANTHER" id="PTHR47990">
    <property type="entry name" value="2-OXOGLUTARATE (2OG) AND FE(II)-DEPENDENT OXYGENASE SUPERFAMILY PROTEIN-RELATED"/>
    <property type="match status" value="1"/>
</dbReference>
<keyword evidence="1" id="KW-0479">Metal-binding</keyword>
<dbReference type="InterPro" id="IPR026992">
    <property type="entry name" value="DIOX_N"/>
</dbReference>
<dbReference type="OrthoDB" id="288590at2759"/>
<dbReference type="InterPro" id="IPR050231">
    <property type="entry name" value="Iron_ascorbate_oxido_reductase"/>
</dbReference>
<dbReference type="PRINTS" id="PR00682">
    <property type="entry name" value="IPNSYNTHASE"/>
</dbReference>
<keyword evidence="3" id="KW-1185">Reference proteome</keyword>
<protein>
    <submittedName>
        <fullName evidence="4">Probable iron/ascorbate oxidoreductase DDB_G0283291</fullName>
    </submittedName>
</protein>
<accession>A0A6P8IKR2</accession>
<dbReference type="Pfam" id="PF03171">
    <property type="entry name" value="2OG-FeII_Oxy"/>
    <property type="match status" value="1"/>
</dbReference>
<keyword evidence="1" id="KW-0408">Iron</keyword>
<dbReference type="GO" id="GO:0046872">
    <property type="term" value="F:metal ion binding"/>
    <property type="evidence" value="ECO:0007669"/>
    <property type="project" value="UniProtKB-KW"/>
</dbReference>
<gene>
    <name evidence="4" type="primary">LOC116302403</name>
</gene>
<organism evidence="3 4">
    <name type="scientific">Actinia tenebrosa</name>
    <name type="common">Australian red waratah sea anemone</name>
    <dbReference type="NCBI Taxonomy" id="6105"/>
    <lineage>
        <taxon>Eukaryota</taxon>
        <taxon>Metazoa</taxon>
        <taxon>Cnidaria</taxon>
        <taxon>Anthozoa</taxon>
        <taxon>Hexacorallia</taxon>
        <taxon>Actiniaria</taxon>
        <taxon>Actiniidae</taxon>
        <taxon>Actinia</taxon>
    </lineage>
</organism>
<proteinExistence type="inferred from homology"/>
<reference evidence="4" key="1">
    <citation type="submission" date="2025-08" db="UniProtKB">
        <authorList>
            <consortium name="RefSeq"/>
        </authorList>
    </citation>
    <scope>IDENTIFICATION</scope>
    <source>
        <tissue evidence="4">Tentacle</tissue>
    </source>
</reference>
<feature type="domain" description="Fe2OG dioxygenase" evidence="2">
    <location>
        <begin position="164"/>
        <end position="268"/>
    </location>
</feature>
<name>A0A6P8IKR2_ACTTE</name>
<dbReference type="GO" id="GO:0016491">
    <property type="term" value="F:oxidoreductase activity"/>
    <property type="evidence" value="ECO:0007669"/>
    <property type="project" value="UniProtKB-KW"/>
</dbReference>
<sequence>MEKVPIIDISPLIEGDQIKADSLANEFKSALESFGAFYIKGHGIPVDAMNTVLQQARDFFSLPLEKKNALSFKDSNAFRGYFHMGAELTAGKPDIKEGFFFGSNEGRESDYAMFGENRFPDEKDLPDFKVCIESFMSSLSDLGMKFAQLFAGGLGLKDDFIQTMFNPPFYNMTLWHYPPHPKVQDGWGIGPHTDYEVFTFLLQDSVGGLEMKRRDGRWVDLPPIEGTLLVMIGDVTECWTKGLYRAPVHRVKNTHSVSRYSAAFFFQPNLKTVVEPLDMQATKNYEYHPTRKDLKIPFSYGNQLKLNYDKYFGGAATKVLY</sequence>
<dbReference type="Gene3D" id="2.60.120.330">
    <property type="entry name" value="B-lactam Antibiotic, Isopenicillin N Synthase, Chain"/>
    <property type="match status" value="1"/>
</dbReference>
<dbReference type="AlphaFoldDB" id="A0A6P8IKR2"/>
<dbReference type="PROSITE" id="PS51471">
    <property type="entry name" value="FE2OG_OXY"/>
    <property type="match status" value="1"/>
</dbReference>
<dbReference type="GeneID" id="116302403"/>
<evidence type="ECO:0000256" key="1">
    <source>
        <dbReference type="RuleBase" id="RU003682"/>
    </source>
</evidence>
<evidence type="ECO:0000313" key="4">
    <source>
        <dbReference type="RefSeq" id="XP_031567551.1"/>
    </source>
</evidence>
<dbReference type="InterPro" id="IPR005123">
    <property type="entry name" value="Oxoglu/Fe-dep_dioxygenase_dom"/>
</dbReference>
<dbReference type="InterPro" id="IPR027443">
    <property type="entry name" value="IPNS-like_sf"/>
</dbReference>
<comment type="similarity">
    <text evidence="1">Belongs to the iron/ascorbate-dependent oxidoreductase family.</text>
</comment>
<evidence type="ECO:0000313" key="3">
    <source>
        <dbReference type="Proteomes" id="UP000515163"/>
    </source>
</evidence>
<dbReference type="SUPFAM" id="SSF51197">
    <property type="entry name" value="Clavaminate synthase-like"/>
    <property type="match status" value="1"/>
</dbReference>
<dbReference type="RefSeq" id="XP_031567551.1">
    <property type="nucleotide sequence ID" value="XM_031711691.1"/>
</dbReference>
<dbReference type="InParanoid" id="A0A6P8IKR2"/>
<dbReference type="InterPro" id="IPR044861">
    <property type="entry name" value="IPNS-like_FE2OG_OXY"/>
</dbReference>
<keyword evidence="1" id="KW-0560">Oxidoreductase</keyword>
<dbReference type="Proteomes" id="UP000515163">
    <property type="component" value="Unplaced"/>
</dbReference>
<dbReference type="Pfam" id="PF14226">
    <property type="entry name" value="DIOX_N"/>
    <property type="match status" value="1"/>
</dbReference>